<sequence>MTPVPSSTIMATSLSTLLHRTLGSADISVNISGFLFGCATVQAHTYFQSYPNDHIAIKSLVVSIWLLELILHVMASHVSYTLSIARWGDAFALLEPPISLAVCFCLAPTIMPLVESFYLLRVLKLSGKKVAVYFGLLLVWLRYSGWMIFFVQYMKLGLASGALVSEWSWLPISLLSIGTAVNALISIFMAHLLSKHRDESVFARTTDLINRLIFWTLQTGFLTSVAYLVALIIYITMRHDLVWTGVFACIGKVFSNCLFATLNARTRLHQPNQSCRSFQESTVQLNTSIVTQGVSLNPRAEDFPVVVIERSKGDKPFTNLSFR</sequence>
<name>A0ABR3JTG3_9AGAR</name>
<proteinExistence type="predicted"/>
<evidence type="ECO:0000313" key="4">
    <source>
        <dbReference type="Proteomes" id="UP001556367"/>
    </source>
</evidence>
<evidence type="ECO:0000256" key="1">
    <source>
        <dbReference type="SAM" id="Phobius"/>
    </source>
</evidence>
<keyword evidence="4" id="KW-1185">Reference proteome</keyword>
<reference evidence="4" key="1">
    <citation type="submission" date="2024-06" db="EMBL/GenBank/DDBJ databases">
        <title>Multi-omics analyses provide insights into the biosynthesis of the anticancer antibiotic pleurotin in Hohenbuehelia grisea.</title>
        <authorList>
            <person name="Weaver J.A."/>
            <person name="Alberti F."/>
        </authorList>
    </citation>
    <scope>NUCLEOTIDE SEQUENCE [LARGE SCALE GENOMIC DNA]</scope>
    <source>
        <strain evidence="4">T-177</strain>
    </source>
</reference>
<dbReference type="EMBL" id="JASNQZ010000003">
    <property type="protein sequence ID" value="KAL0959118.1"/>
    <property type="molecule type" value="Genomic_DNA"/>
</dbReference>
<feature type="transmembrane region" description="Helical" evidence="1">
    <location>
        <begin position="212"/>
        <end position="235"/>
    </location>
</feature>
<feature type="transmembrane region" description="Helical" evidence="1">
    <location>
        <begin position="130"/>
        <end position="149"/>
    </location>
</feature>
<keyword evidence="1" id="KW-0812">Transmembrane</keyword>
<dbReference type="PANTHER" id="PTHR40465:SF1">
    <property type="entry name" value="DUF6534 DOMAIN-CONTAINING PROTEIN"/>
    <property type="match status" value="1"/>
</dbReference>
<keyword evidence="1" id="KW-0472">Membrane</keyword>
<feature type="transmembrane region" description="Helical" evidence="1">
    <location>
        <begin position="241"/>
        <end position="262"/>
    </location>
</feature>
<protein>
    <recommendedName>
        <fullName evidence="2">DUF6534 domain-containing protein</fullName>
    </recommendedName>
</protein>
<dbReference type="PANTHER" id="PTHR40465">
    <property type="entry name" value="CHROMOSOME 1, WHOLE GENOME SHOTGUN SEQUENCE"/>
    <property type="match status" value="1"/>
</dbReference>
<dbReference type="InterPro" id="IPR045339">
    <property type="entry name" value="DUF6534"/>
</dbReference>
<dbReference type="Pfam" id="PF20152">
    <property type="entry name" value="DUF6534"/>
    <property type="match status" value="1"/>
</dbReference>
<keyword evidence="1" id="KW-1133">Transmembrane helix</keyword>
<feature type="domain" description="DUF6534" evidence="2">
    <location>
        <begin position="179"/>
        <end position="266"/>
    </location>
</feature>
<organism evidence="3 4">
    <name type="scientific">Hohenbuehelia grisea</name>
    <dbReference type="NCBI Taxonomy" id="104357"/>
    <lineage>
        <taxon>Eukaryota</taxon>
        <taxon>Fungi</taxon>
        <taxon>Dikarya</taxon>
        <taxon>Basidiomycota</taxon>
        <taxon>Agaricomycotina</taxon>
        <taxon>Agaricomycetes</taxon>
        <taxon>Agaricomycetidae</taxon>
        <taxon>Agaricales</taxon>
        <taxon>Pleurotineae</taxon>
        <taxon>Pleurotaceae</taxon>
        <taxon>Hohenbuehelia</taxon>
    </lineage>
</organism>
<evidence type="ECO:0000313" key="3">
    <source>
        <dbReference type="EMBL" id="KAL0959118.1"/>
    </source>
</evidence>
<evidence type="ECO:0000259" key="2">
    <source>
        <dbReference type="Pfam" id="PF20152"/>
    </source>
</evidence>
<gene>
    <name evidence="3" type="ORF">HGRIS_014414</name>
</gene>
<feature type="transmembrane region" description="Helical" evidence="1">
    <location>
        <begin position="98"/>
        <end position="118"/>
    </location>
</feature>
<accession>A0ABR3JTG3</accession>
<dbReference type="Proteomes" id="UP001556367">
    <property type="component" value="Unassembled WGS sequence"/>
</dbReference>
<feature type="transmembrane region" description="Helical" evidence="1">
    <location>
        <begin position="169"/>
        <end position="192"/>
    </location>
</feature>
<comment type="caution">
    <text evidence="3">The sequence shown here is derived from an EMBL/GenBank/DDBJ whole genome shotgun (WGS) entry which is preliminary data.</text>
</comment>
<feature type="transmembrane region" description="Helical" evidence="1">
    <location>
        <begin position="59"/>
        <end position="78"/>
    </location>
</feature>